<dbReference type="Proteomes" id="UP000199062">
    <property type="component" value="Unassembled WGS sequence"/>
</dbReference>
<name>A0A1I6MB89_9EURY</name>
<reference evidence="1 2" key="1">
    <citation type="submission" date="2016-10" db="EMBL/GenBank/DDBJ databases">
        <authorList>
            <person name="de Groot N.N."/>
        </authorList>
    </citation>
    <scope>NUCLEOTIDE SEQUENCE [LARGE SCALE GENOMIC DNA]</scope>
    <source>
        <strain evidence="1 2">CGMCC 1.10457</strain>
    </source>
</reference>
<evidence type="ECO:0000313" key="2">
    <source>
        <dbReference type="Proteomes" id="UP000199062"/>
    </source>
</evidence>
<dbReference type="STRING" id="767519.SAMN05216559_4146"/>
<evidence type="ECO:0000313" key="1">
    <source>
        <dbReference type="EMBL" id="SFS12863.1"/>
    </source>
</evidence>
<protein>
    <submittedName>
        <fullName evidence="1">Uncharacterized protein</fullName>
    </submittedName>
</protein>
<accession>A0A1I6MB89</accession>
<keyword evidence="2" id="KW-1185">Reference proteome</keyword>
<sequence>MILVVAAGVGVSVLLFPALSGPPDPPTVSTADTPAIDQSVPDPYRGTKAEPAVVFQVSGGGDGLPIRIWNDGPTNRTVSLELHHNESGSAVVSHRETLRPNGTVLLEFHSPGFLLEVTDEATGTVGTYAVTADQFDCNERFATVRVAGNGSVDARSIAKTMGCPEWGAVVPASHDARPVPLGV</sequence>
<gene>
    <name evidence="1" type="ORF">SAMN05216559_4146</name>
</gene>
<dbReference type="EMBL" id="FOZK01000006">
    <property type="protein sequence ID" value="SFS12863.1"/>
    <property type="molecule type" value="Genomic_DNA"/>
</dbReference>
<proteinExistence type="predicted"/>
<organism evidence="1 2">
    <name type="scientific">Halomicrobium zhouii</name>
    <dbReference type="NCBI Taxonomy" id="767519"/>
    <lineage>
        <taxon>Archaea</taxon>
        <taxon>Methanobacteriati</taxon>
        <taxon>Methanobacteriota</taxon>
        <taxon>Stenosarchaea group</taxon>
        <taxon>Halobacteria</taxon>
        <taxon>Halobacteriales</taxon>
        <taxon>Haloarculaceae</taxon>
        <taxon>Halomicrobium</taxon>
    </lineage>
</organism>
<dbReference type="AlphaFoldDB" id="A0A1I6MB89"/>